<dbReference type="PROSITE" id="PS50222">
    <property type="entry name" value="EF_HAND_2"/>
    <property type="match status" value="2"/>
</dbReference>
<sequence>MTQYQHGFTRDRSCQTNLISFYEEDDLCKLEAWADKWQMSSNGDKCKVMHLGRSNKMYNYVLNSKTLGKTVNEKDLGVWVDDKLINKGQCQAAATKANKIMGCIKRGIDAHEENIILPLYKSLVRPHLEYCAQFWSPVYKKDIAELERVQRRATKVIRGLGGLQYQDRHFIMRGLVLVRLLPLLFSHGFSAPRADSRSGPSHNIDISNPFTPGEEKLSILHRYLQEKDPVGKNDANMSRETAILHLFVLHDYDKSGLLDGLELMQMIYGVLTKGMQEKATEESVISVVDDVLDKQDVDLDGLLSAQELLNSVSYKQGESQDSAHVVIPPPMGVPAEEVRGPEDSDLSIEEGSEKPELNQEPAGVHNIHPDPTNDLTPQSAEVISSQEDTDVVNDEDVVEEVPTEVEAVEMQGEEDDKPDEEN</sequence>
<dbReference type="SUPFAM" id="SSF47473">
    <property type="entry name" value="EF-hand"/>
    <property type="match status" value="1"/>
</dbReference>
<protein>
    <recommendedName>
        <fullName evidence="4">EF-hand domain-containing protein</fullName>
    </recommendedName>
</protein>
<evidence type="ECO:0000313" key="5">
    <source>
        <dbReference type="EMBL" id="CAJ0968612.1"/>
    </source>
</evidence>
<dbReference type="InterPro" id="IPR002048">
    <property type="entry name" value="EF_hand_dom"/>
</dbReference>
<organism evidence="5 6">
    <name type="scientific">Ranitomeya imitator</name>
    <name type="common">mimic poison frog</name>
    <dbReference type="NCBI Taxonomy" id="111125"/>
    <lineage>
        <taxon>Eukaryota</taxon>
        <taxon>Metazoa</taxon>
        <taxon>Chordata</taxon>
        <taxon>Craniata</taxon>
        <taxon>Vertebrata</taxon>
        <taxon>Euteleostomi</taxon>
        <taxon>Amphibia</taxon>
        <taxon>Batrachia</taxon>
        <taxon>Anura</taxon>
        <taxon>Neobatrachia</taxon>
        <taxon>Hyloidea</taxon>
        <taxon>Dendrobatidae</taxon>
        <taxon>Dendrobatinae</taxon>
        <taxon>Ranitomeya</taxon>
    </lineage>
</organism>
<proteinExistence type="predicted"/>
<keyword evidence="1" id="KW-0479">Metal-binding</keyword>
<accession>A0ABN9MPC0</accession>
<feature type="compositionally biased region" description="Polar residues" evidence="3">
    <location>
        <begin position="373"/>
        <end position="386"/>
    </location>
</feature>
<feature type="compositionally biased region" description="Acidic residues" evidence="3">
    <location>
        <begin position="387"/>
        <end position="422"/>
    </location>
</feature>
<keyword evidence="6" id="KW-1185">Reference proteome</keyword>
<name>A0ABN9MPC0_9NEOB</name>
<keyword evidence="2" id="KW-0106">Calcium</keyword>
<evidence type="ECO:0000259" key="4">
    <source>
        <dbReference type="PROSITE" id="PS50222"/>
    </source>
</evidence>
<evidence type="ECO:0000313" key="6">
    <source>
        <dbReference type="Proteomes" id="UP001176940"/>
    </source>
</evidence>
<evidence type="ECO:0000256" key="2">
    <source>
        <dbReference type="ARBA" id="ARBA00022837"/>
    </source>
</evidence>
<feature type="region of interest" description="Disordered" evidence="3">
    <location>
        <begin position="331"/>
        <end position="422"/>
    </location>
</feature>
<evidence type="ECO:0000256" key="3">
    <source>
        <dbReference type="SAM" id="MobiDB-lite"/>
    </source>
</evidence>
<reference evidence="5" key="1">
    <citation type="submission" date="2023-07" db="EMBL/GenBank/DDBJ databases">
        <authorList>
            <person name="Stuckert A."/>
        </authorList>
    </citation>
    <scope>NUCLEOTIDE SEQUENCE</scope>
</reference>
<feature type="domain" description="EF-hand" evidence="4">
    <location>
        <begin position="238"/>
        <end position="273"/>
    </location>
</feature>
<dbReference type="InterPro" id="IPR011992">
    <property type="entry name" value="EF-hand-dom_pair"/>
</dbReference>
<comment type="caution">
    <text evidence="5">The sequence shown here is derived from an EMBL/GenBank/DDBJ whole genome shotgun (WGS) entry which is preliminary data.</text>
</comment>
<dbReference type="InterPro" id="IPR018247">
    <property type="entry name" value="EF_Hand_1_Ca_BS"/>
</dbReference>
<dbReference type="Gene3D" id="1.10.238.10">
    <property type="entry name" value="EF-hand"/>
    <property type="match status" value="1"/>
</dbReference>
<dbReference type="PROSITE" id="PS00018">
    <property type="entry name" value="EF_HAND_1"/>
    <property type="match status" value="1"/>
</dbReference>
<gene>
    <name evidence="5" type="ORF">RIMI_LOCUS23243838</name>
</gene>
<feature type="domain" description="EF-hand" evidence="4">
    <location>
        <begin position="283"/>
        <end position="318"/>
    </location>
</feature>
<dbReference type="PANTHER" id="PTHR33332">
    <property type="entry name" value="REVERSE TRANSCRIPTASE DOMAIN-CONTAINING PROTEIN"/>
    <property type="match status" value="1"/>
</dbReference>
<dbReference type="PRINTS" id="PR01345">
    <property type="entry name" value="CERVTRCPTASE"/>
</dbReference>
<evidence type="ECO:0000256" key="1">
    <source>
        <dbReference type="ARBA" id="ARBA00022723"/>
    </source>
</evidence>
<dbReference type="EMBL" id="CAUEEQ010079456">
    <property type="protein sequence ID" value="CAJ0968612.1"/>
    <property type="molecule type" value="Genomic_DNA"/>
</dbReference>
<dbReference type="Proteomes" id="UP001176940">
    <property type="component" value="Unassembled WGS sequence"/>
</dbReference>